<evidence type="ECO:0000256" key="1">
    <source>
        <dbReference type="ARBA" id="ARBA00022729"/>
    </source>
</evidence>
<dbReference type="AlphaFoldDB" id="A0A1D2VDG1"/>
<dbReference type="PANTHER" id="PTHR24373:SF396">
    <property type="entry name" value="LEUCINE RICH REPEATS AND IMMUNOGLOBULIN LIKE DOMAINS 1"/>
    <property type="match status" value="1"/>
</dbReference>
<reference evidence="3" key="1">
    <citation type="submission" date="2016-05" db="EMBL/GenBank/DDBJ databases">
        <title>Comparative genomics of biotechnologically important yeasts.</title>
        <authorList>
            <consortium name="DOE Joint Genome Institute"/>
            <person name="Riley R."/>
            <person name="Haridas S."/>
            <person name="Wolfe K.H."/>
            <person name="Lopes M.R."/>
            <person name="Hittinger C.T."/>
            <person name="Goker M."/>
            <person name="Salamov A."/>
            <person name="Wisecaver J."/>
            <person name="Long T.M."/>
            <person name="Aerts A.L."/>
            <person name="Barry K."/>
            <person name="Choi C."/>
            <person name="Clum A."/>
            <person name="Coughlan A.Y."/>
            <person name="Deshpande S."/>
            <person name="Douglass A.P."/>
            <person name="Hanson S.J."/>
            <person name="Klenk H.-P."/>
            <person name="Labutti K."/>
            <person name="Lapidus A."/>
            <person name="Lindquist E."/>
            <person name="Lipzen A."/>
            <person name="Meier-Kolthoff J.P."/>
            <person name="Ohm R.A."/>
            <person name="Otillar R.P."/>
            <person name="Pangilinan J."/>
            <person name="Peng Y."/>
            <person name="Rokas A."/>
            <person name="Rosa C.A."/>
            <person name="Scheuner C."/>
            <person name="Sibirny A.A."/>
            <person name="Slot J.C."/>
            <person name="Stielow J.B."/>
            <person name="Sun H."/>
            <person name="Kurtzman C.P."/>
            <person name="Blackwell M."/>
            <person name="Grigoriev I.V."/>
            <person name="Jeffries T.W."/>
        </authorList>
    </citation>
    <scope>NUCLEOTIDE SEQUENCE [LARGE SCALE GENOMIC DNA]</scope>
    <source>
        <strain evidence="3">DSM 1968</strain>
    </source>
</reference>
<keyword evidence="3" id="KW-1185">Reference proteome</keyword>
<accession>A0A1D2VDG1</accession>
<dbReference type="OrthoDB" id="676979at2759"/>
<dbReference type="InterPro" id="IPR032675">
    <property type="entry name" value="LRR_dom_sf"/>
</dbReference>
<dbReference type="PANTHER" id="PTHR24373">
    <property type="entry name" value="SLIT RELATED LEUCINE-RICH REPEAT NEURONAL PROTEIN"/>
    <property type="match status" value="1"/>
</dbReference>
<keyword evidence="1" id="KW-0732">Signal</keyword>
<gene>
    <name evidence="2" type="ORF">ASCRUDRAFT_9536</name>
</gene>
<dbReference type="EMBL" id="KV454486">
    <property type="protein sequence ID" value="ODV59497.1"/>
    <property type="molecule type" value="Genomic_DNA"/>
</dbReference>
<proteinExistence type="predicted"/>
<dbReference type="PROSITE" id="PS51450">
    <property type="entry name" value="LRR"/>
    <property type="match status" value="5"/>
</dbReference>
<dbReference type="STRING" id="1344418.A0A1D2VDG1"/>
<dbReference type="InterPro" id="IPR050328">
    <property type="entry name" value="Dev_Immune_Receptor"/>
</dbReference>
<dbReference type="Gene3D" id="3.80.10.10">
    <property type="entry name" value="Ribonuclease Inhibitor"/>
    <property type="match status" value="4"/>
</dbReference>
<dbReference type="RefSeq" id="XP_020045804.1">
    <property type="nucleotide sequence ID" value="XM_020195176.1"/>
</dbReference>
<dbReference type="Pfam" id="PF13516">
    <property type="entry name" value="LRR_6"/>
    <property type="match status" value="1"/>
</dbReference>
<evidence type="ECO:0000313" key="3">
    <source>
        <dbReference type="Proteomes" id="UP000095038"/>
    </source>
</evidence>
<sequence>MYSIFANLPAHLFHDIINYLANDKVLLFSLSSSSLIAEFCFSLLFKKLLVIEVISDRSIKTALHDIKNHKICGEEYLRITVKDLKQNISVFKKYLCFTNHLCYYLYCWIITSEFQFIKLLKTENIKLKELQHFDFQLFSAYNSTYYELFLDVFILHYCDYNNLKRLSLEGIRNFNNLTFFNHINFSLADVTFKNSIFTKFPSYCFKGLPNLRNLNLTSILLFHGITNQNANQFWASATNLRYLTFNFSLSSDLPFINHLNLRYLKIKNIQTRDFKKFDELKNLKRLTIEGRKINKLEPILKPNFFENIKNLEVLQLKVMCFKEIPVGINLLFYLENLDLSCNQISKIENLEELINLKELILFRNDIEKVENLENLKNLETLDLSLNEISISGLSNALSSLHKFKLASNLIGKAMDKFIFEKLPNIEIIELPFNKVFDSLCLYHLNNLRVFDLQFCEKILIFSQKSFDNMQNLLIINLSYCRIENLSFINFFPKCLKDLNLSHNLIKSLADTTDILNKESPNTGYQNKDSGFNGCEYCYVRNLDLSFNLINNFKSFNSMKFPNLKKLNLSDNNIQDLDCNNIHFFQRLEELDLSYNSIVEHSSNVENIIKILRLSLYRTGIFAIRNAQ</sequence>
<evidence type="ECO:0000313" key="2">
    <source>
        <dbReference type="EMBL" id="ODV59497.1"/>
    </source>
</evidence>
<dbReference type="SMART" id="SM00365">
    <property type="entry name" value="LRR_SD22"/>
    <property type="match status" value="7"/>
</dbReference>
<dbReference type="GeneID" id="30968812"/>
<organism evidence="2 3">
    <name type="scientific">Ascoidea rubescens DSM 1968</name>
    <dbReference type="NCBI Taxonomy" id="1344418"/>
    <lineage>
        <taxon>Eukaryota</taxon>
        <taxon>Fungi</taxon>
        <taxon>Dikarya</taxon>
        <taxon>Ascomycota</taxon>
        <taxon>Saccharomycotina</taxon>
        <taxon>Saccharomycetes</taxon>
        <taxon>Ascoideaceae</taxon>
        <taxon>Ascoidea</taxon>
    </lineage>
</organism>
<dbReference type="InParanoid" id="A0A1D2VDG1"/>
<protein>
    <submittedName>
        <fullName evidence="2">L domain-like protein</fullName>
    </submittedName>
</protein>
<dbReference type="Pfam" id="PF13855">
    <property type="entry name" value="LRR_8"/>
    <property type="match status" value="1"/>
</dbReference>
<dbReference type="Proteomes" id="UP000095038">
    <property type="component" value="Unassembled WGS sequence"/>
</dbReference>
<name>A0A1D2VDG1_9ASCO</name>
<dbReference type="GO" id="GO:0031012">
    <property type="term" value="C:extracellular matrix"/>
    <property type="evidence" value="ECO:0007669"/>
    <property type="project" value="TreeGrafter"/>
</dbReference>
<dbReference type="InterPro" id="IPR001611">
    <property type="entry name" value="Leu-rich_rpt"/>
</dbReference>
<dbReference type="SUPFAM" id="SSF52058">
    <property type="entry name" value="L domain-like"/>
    <property type="match status" value="1"/>
</dbReference>